<proteinExistence type="predicted"/>
<evidence type="ECO:0000313" key="4">
    <source>
        <dbReference type="Proteomes" id="UP000831880"/>
    </source>
</evidence>
<evidence type="ECO:0000259" key="1">
    <source>
        <dbReference type="Pfam" id="PF03446"/>
    </source>
</evidence>
<evidence type="ECO:0000313" key="3">
    <source>
        <dbReference type="EMBL" id="UOQ91901.1"/>
    </source>
</evidence>
<keyword evidence="4" id="KW-1185">Reference proteome</keyword>
<sequence length="309" mass="34814">MAKVWIGVIEMKIGFIGFGEVSYEMSKGFKEAGVKDICAFDPLYEESSVQERASRSNVSLFADPEEVAARELDVLIVAVPAQYAYSAWEQIVDHFKKETVYVDVSTAGASVKNDIHQKLMKENYCLVDAALMGPLPVHQHRVPIIASGDGTDKFIKIMKPYQMDIEKISTRAGDATNIKFIRSIYTKGLSMLLLEVIQLSNKLDLEDTIINSLARTMDEKPFVEIMNRLITGSAIHSERRQVEMENVISFIEENGELPIMAKATKDKLAQLTAYGLKEKFNNETPENWKLVVNKLLSMERGEKNNEIVK</sequence>
<gene>
    <name evidence="3" type="ORF">MUO14_15445</name>
</gene>
<feature type="domain" description="Phosphogluconate dehydrogenase NAD-binding putative C-terminal" evidence="2">
    <location>
        <begin position="202"/>
        <end position="270"/>
    </location>
</feature>
<organism evidence="3 4">
    <name type="scientific">Halobacillus shinanisalinarum</name>
    <dbReference type="NCBI Taxonomy" id="2932258"/>
    <lineage>
        <taxon>Bacteria</taxon>
        <taxon>Bacillati</taxon>
        <taxon>Bacillota</taxon>
        <taxon>Bacilli</taxon>
        <taxon>Bacillales</taxon>
        <taxon>Bacillaceae</taxon>
        <taxon>Halobacillus</taxon>
    </lineage>
</organism>
<dbReference type="Pfam" id="PF03446">
    <property type="entry name" value="NAD_binding_2"/>
    <property type="match status" value="1"/>
</dbReference>
<feature type="domain" description="6-phosphogluconate dehydrogenase NADP-binding" evidence="1">
    <location>
        <begin position="12"/>
        <end position="133"/>
    </location>
</feature>
<protein>
    <submittedName>
        <fullName evidence="3">DUF1932 domain-containing protein</fullName>
    </submittedName>
</protein>
<name>A0ABY4GUS0_9BACI</name>
<accession>A0ABY4GUS0</accession>
<dbReference type="InterPro" id="IPR008927">
    <property type="entry name" value="6-PGluconate_DH-like_C_sf"/>
</dbReference>
<dbReference type="Gene3D" id="3.40.50.720">
    <property type="entry name" value="NAD(P)-binding Rossmann-like Domain"/>
    <property type="match status" value="1"/>
</dbReference>
<dbReference type="InterPro" id="IPR036291">
    <property type="entry name" value="NAD(P)-bd_dom_sf"/>
</dbReference>
<dbReference type="Gene3D" id="1.10.1040.10">
    <property type="entry name" value="N-(1-d-carboxylethyl)-l-norvaline Dehydrogenase, domain 2"/>
    <property type="match status" value="1"/>
</dbReference>
<dbReference type="SUPFAM" id="SSF48179">
    <property type="entry name" value="6-phosphogluconate dehydrogenase C-terminal domain-like"/>
    <property type="match status" value="1"/>
</dbReference>
<dbReference type="InterPro" id="IPR015814">
    <property type="entry name" value="Pgluconate_DH_NAD-bd_C"/>
</dbReference>
<dbReference type="Pfam" id="PF09130">
    <property type="entry name" value="DUF1932"/>
    <property type="match status" value="1"/>
</dbReference>
<dbReference type="RefSeq" id="WP_244751512.1">
    <property type="nucleotide sequence ID" value="NZ_CP095074.1"/>
</dbReference>
<dbReference type="EMBL" id="CP095074">
    <property type="protein sequence ID" value="UOQ91901.1"/>
    <property type="molecule type" value="Genomic_DNA"/>
</dbReference>
<dbReference type="InterPro" id="IPR013328">
    <property type="entry name" value="6PGD_dom2"/>
</dbReference>
<dbReference type="InterPro" id="IPR006115">
    <property type="entry name" value="6PGDH_NADP-bd"/>
</dbReference>
<reference evidence="3 4" key="1">
    <citation type="submission" date="2022-04" db="EMBL/GenBank/DDBJ databases">
        <title>Halobacillus sp. isolated from saltern.</title>
        <authorList>
            <person name="Won M."/>
            <person name="Lee C.-M."/>
            <person name="Woen H.-Y."/>
            <person name="Kwon S.-W."/>
        </authorList>
    </citation>
    <scope>NUCLEOTIDE SEQUENCE [LARGE SCALE GENOMIC DNA]</scope>
    <source>
        <strain evidence="3 4">SSTM10-2</strain>
    </source>
</reference>
<dbReference type="Proteomes" id="UP000831880">
    <property type="component" value="Chromosome"/>
</dbReference>
<evidence type="ECO:0000259" key="2">
    <source>
        <dbReference type="Pfam" id="PF09130"/>
    </source>
</evidence>
<dbReference type="SUPFAM" id="SSF51735">
    <property type="entry name" value="NAD(P)-binding Rossmann-fold domains"/>
    <property type="match status" value="1"/>
</dbReference>